<name>A0ABS2L0F1_9NOCA</name>
<reference evidence="2 3" key="1">
    <citation type="submission" date="2021-01" db="EMBL/GenBank/DDBJ databases">
        <title>Genomics of switchgrass bacterial isolates.</title>
        <authorList>
            <person name="Shade A."/>
        </authorList>
    </citation>
    <scope>NUCLEOTIDE SEQUENCE [LARGE SCALE GENOMIC DNA]</scope>
    <source>
        <strain evidence="2 3">PvP111</strain>
    </source>
</reference>
<keyword evidence="3" id="KW-1185">Reference proteome</keyword>
<dbReference type="InterPro" id="IPR014710">
    <property type="entry name" value="RmlC-like_jellyroll"/>
</dbReference>
<accession>A0ABS2L0F1</accession>
<feature type="domain" description="(S)-ureidoglycine aminohydrolase cupin" evidence="1">
    <location>
        <begin position="47"/>
        <end position="117"/>
    </location>
</feature>
<sequence length="120" mass="13018">MTMADISPQGAAFFPDPSSVMLDDWGPLPEGTAAPMATEGRKLWSGDGILEVGIWKCAAGPSRWLFETNESFTIFSGRMTVTEDDGEPIELASGDSAVFPKGWSGVWELHDTVLKVYTVF</sequence>
<evidence type="ECO:0000313" key="2">
    <source>
        <dbReference type="EMBL" id="MBM7417365.1"/>
    </source>
</evidence>
<dbReference type="Pfam" id="PF05899">
    <property type="entry name" value="Cupin_3"/>
    <property type="match status" value="1"/>
</dbReference>
<dbReference type="Proteomes" id="UP000703038">
    <property type="component" value="Unassembled WGS sequence"/>
</dbReference>
<dbReference type="RefSeq" id="WP_239532506.1">
    <property type="nucleotide sequence ID" value="NZ_JAFBBK010000001.1"/>
</dbReference>
<dbReference type="InterPro" id="IPR008579">
    <property type="entry name" value="UGlyAH_Cupin_dom"/>
</dbReference>
<organism evidence="2 3">
    <name type="scientific">Rhodococcoides corynebacterioides</name>
    <dbReference type="NCBI Taxonomy" id="53972"/>
    <lineage>
        <taxon>Bacteria</taxon>
        <taxon>Bacillati</taxon>
        <taxon>Actinomycetota</taxon>
        <taxon>Actinomycetes</taxon>
        <taxon>Mycobacteriales</taxon>
        <taxon>Nocardiaceae</taxon>
        <taxon>Rhodococcoides</taxon>
    </lineage>
</organism>
<dbReference type="PANTHER" id="PTHR40943:SF1">
    <property type="entry name" value="CYTOPLASMIC PROTEIN"/>
    <property type="match status" value="1"/>
</dbReference>
<dbReference type="SUPFAM" id="SSF51182">
    <property type="entry name" value="RmlC-like cupins"/>
    <property type="match status" value="1"/>
</dbReference>
<proteinExistence type="predicted"/>
<protein>
    <submittedName>
        <fullName evidence="2">Cupin superfamily protein</fullName>
    </submittedName>
</protein>
<comment type="caution">
    <text evidence="2">The sequence shown here is derived from an EMBL/GenBank/DDBJ whole genome shotgun (WGS) entry which is preliminary data.</text>
</comment>
<dbReference type="Gene3D" id="2.60.120.10">
    <property type="entry name" value="Jelly Rolls"/>
    <property type="match status" value="1"/>
</dbReference>
<gene>
    <name evidence="2" type="ORF">JOE42_004098</name>
</gene>
<evidence type="ECO:0000259" key="1">
    <source>
        <dbReference type="Pfam" id="PF05899"/>
    </source>
</evidence>
<dbReference type="EMBL" id="JAFBBK010000001">
    <property type="protein sequence ID" value="MBM7417365.1"/>
    <property type="molecule type" value="Genomic_DNA"/>
</dbReference>
<dbReference type="PANTHER" id="PTHR40943">
    <property type="entry name" value="CYTOPLASMIC PROTEIN-RELATED"/>
    <property type="match status" value="1"/>
</dbReference>
<dbReference type="InterPro" id="IPR011051">
    <property type="entry name" value="RmlC_Cupin_sf"/>
</dbReference>
<evidence type="ECO:0000313" key="3">
    <source>
        <dbReference type="Proteomes" id="UP000703038"/>
    </source>
</evidence>